<dbReference type="FunFam" id="2.70.50.30:FF:000004">
    <property type="entry name" value="Rho GDP-dissociation inhibitor 1"/>
    <property type="match status" value="1"/>
</dbReference>
<dbReference type="GO" id="GO:0005096">
    <property type="term" value="F:GTPase activator activity"/>
    <property type="evidence" value="ECO:0007669"/>
    <property type="project" value="UniProtKB-KW"/>
</dbReference>
<evidence type="ECO:0000256" key="1">
    <source>
        <dbReference type="ARBA" id="ARBA00004496"/>
    </source>
</evidence>
<dbReference type="GO" id="GO:0005829">
    <property type="term" value="C:cytosol"/>
    <property type="evidence" value="ECO:0007669"/>
    <property type="project" value="TreeGrafter"/>
</dbReference>
<dbReference type="PANTHER" id="PTHR10980">
    <property type="entry name" value="RHO GDP-DISSOCIATION INHIBITOR"/>
    <property type="match status" value="1"/>
</dbReference>
<dbReference type="PRINTS" id="PR00492">
    <property type="entry name" value="RHOGDI"/>
</dbReference>
<dbReference type="InterPro" id="IPR014756">
    <property type="entry name" value="Ig_E-set"/>
</dbReference>
<reference evidence="6 7" key="1">
    <citation type="submission" date="2023-12" db="EMBL/GenBank/DDBJ databases">
        <title>A high-quality genome assembly for Dillenia turbinata (Dilleniales).</title>
        <authorList>
            <person name="Chanderbali A."/>
        </authorList>
    </citation>
    <scope>NUCLEOTIDE SEQUENCE [LARGE SCALE GENOMIC DNA]</scope>
    <source>
        <strain evidence="6">LSX21</strain>
        <tissue evidence="6">Leaf</tissue>
    </source>
</reference>
<sequence length="291" mass="32792">MSLAVEAVSSCSKNMAFDEKTKAGEETNEVLEKELKAKEKKQENCDESGKKFGRQMSETEEGEEEDDDEEGLNIQVGPQFSLKEQLEKDKDDESLRRWKEQLLGSVDFGNIGVTMWISVSVEQLLLFLDMIGVKMCSYLFDDGNVTSSVECLEPDVKILSLSIVSAGRPDIILLIPEAGNPKGLWFTLKEGSKYSLKFSFLVKNNIVSGLKYTNSVWKTGIKVDSTKEMLGTFSPRSEAYAHMMPEETTPLGIFARGSYSARSKFLDDDNKCYLEINYTFDIRKEWASPQK</sequence>
<comment type="similarity">
    <text evidence="2">Belongs to the Rho GDI family.</text>
</comment>
<keyword evidence="3" id="KW-0343">GTPase activation</keyword>
<dbReference type="GO" id="GO:0016020">
    <property type="term" value="C:membrane"/>
    <property type="evidence" value="ECO:0007669"/>
    <property type="project" value="TreeGrafter"/>
</dbReference>
<name>A0AAN8UX61_9MAGN</name>
<dbReference type="Pfam" id="PF02115">
    <property type="entry name" value="Rho_GDI"/>
    <property type="match status" value="2"/>
</dbReference>
<keyword evidence="4" id="KW-0963">Cytoplasm</keyword>
<feature type="compositionally biased region" description="Acidic residues" evidence="5">
    <location>
        <begin position="58"/>
        <end position="71"/>
    </location>
</feature>
<accession>A0AAN8UX61</accession>
<gene>
    <name evidence="6" type="ORF">RJ641_015160</name>
</gene>
<evidence type="ECO:0000313" key="7">
    <source>
        <dbReference type="Proteomes" id="UP001370490"/>
    </source>
</evidence>
<evidence type="ECO:0000256" key="4">
    <source>
        <dbReference type="ARBA" id="ARBA00022490"/>
    </source>
</evidence>
<protein>
    <submittedName>
        <fullName evidence="6">Rho protein GDP-dissociation inhibitor</fullName>
    </submittedName>
</protein>
<dbReference type="SUPFAM" id="SSF81296">
    <property type="entry name" value="E set domains"/>
    <property type="match status" value="2"/>
</dbReference>
<dbReference type="AlphaFoldDB" id="A0AAN8UX61"/>
<evidence type="ECO:0000256" key="2">
    <source>
        <dbReference type="ARBA" id="ARBA00009758"/>
    </source>
</evidence>
<comment type="subcellular location">
    <subcellularLocation>
        <location evidence="1">Cytoplasm</location>
    </subcellularLocation>
</comment>
<dbReference type="PANTHER" id="PTHR10980:SF50">
    <property type="entry name" value="RHO GDP-DISSOCIATION INHIBITOR 1"/>
    <property type="match status" value="1"/>
</dbReference>
<proteinExistence type="inferred from homology"/>
<dbReference type="EMBL" id="JBAMMX010000021">
    <property type="protein sequence ID" value="KAK6919256.1"/>
    <property type="molecule type" value="Genomic_DNA"/>
</dbReference>
<organism evidence="6 7">
    <name type="scientific">Dillenia turbinata</name>
    <dbReference type="NCBI Taxonomy" id="194707"/>
    <lineage>
        <taxon>Eukaryota</taxon>
        <taxon>Viridiplantae</taxon>
        <taxon>Streptophyta</taxon>
        <taxon>Embryophyta</taxon>
        <taxon>Tracheophyta</taxon>
        <taxon>Spermatophyta</taxon>
        <taxon>Magnoliopsida</taxon>
        <taxon>eudicotyledons</taxon>
        <taxon>Gunneridae</taxon>
        <taxon>Pentapetalae</taxon>
        <taxon>Dilleniales</taxon>
        <taxon>Dilleniaceae</taxon>
        <taxon>Dillenia</taxon>
    </lineage>
</organism>
<keyword evidence="7" id="KW-1185">Reference proteome</keyword>
<evidence type="ECO:0000256" key="3">
    <source>
        <dbReference type="ARBA" id="ARBA00022468"/>
    </source>
</evidence>
<dbReference type="Gene3D" id="2.70.50.30">
    <property type="entry name" value="Coagulation Factor XIII, subunit A, domain 1"/>
    <property type="match status" value="1"/>
</dbReference>
<evidence type="ECO:0000313" key="6">
    <source>
        <dbReference type="EMBL" id="KAK6919256.1"/>
    </source>
</evidence>
<dbReference type="InterPro" id="IPR024792">
    <property type="entry name" value="RhoGDI_dom_sf"/>
</dbReference>
<comment type="caution">
    <text evidence="6">The sequence shown here is derived from an EMBL/GenBank/DDBJ whole genome shotgun (WGS) entry which is preliminary data.</text>
</comment>
<dbReference type="Proteomes" id="UP001370490">
    <property type="component" value="Unassembled WGS sequence"/>
</dbReference>
<evidence type="ECO:0000256" key="5">
    <source>
        <dbReference type="SAM" id="MobiDB-lite"/>
    </source>
</evidence>
<feature type="region of interest" description="Disordered" evidence="5">
    <location>
        <begin position="1"/>
        <end position="74"/>
    </location>
</feature>
<dbReference type="InterPro" id="IPR000406">
    <property type="entry name" value="Rho_GDI"/>
</dbReference>
<dbReference type="GO" id="GO:0007266">
    <property type="term" value="P:Rho protein signal transduction"/>
    <property type="evidence" value="ECO:0007669"/>
    <property type="project" value="InterPro"/>
</dbReference>
<feature type="compositionally biased region" description="Basic and acidic residues" evidence="5">
    <location>
        <begin position="16"/>
        <end position="50"/>
    </location>
</feature>
<dbReference type="GO" id="GO:0005094">
    <property type="term" value="F:Rho GDP-dissociation inhibitor activity"/>
    <property type="evidence" value="ECO:0007669"/>
    <property type="project" value="InterPro"/>
</dbReference>